<feature type="region of interest" description="Disordered" evidence="1">
    <location>
        <begin position="26"/>
        <end position="115"/>
    </location>
</feature>
<accession>A0A5J5AUE2</accession>
<feature type="compositionally biased region" description="Polar residues" evidence="1">
    <location>
        <begin position="56"/>
        <end position="68"/>
    </location>
</feature>
<proteinExistence type="predicted"/>
<feature type="compositionally biased region" description="Basic and acidic residues" evidence="1">
    <location>
        <begin position="39"/>
        <end position="55"/>
    </location>
</feature>
<feature type="compositionally biased region" description="Basic and acidic residues" evidence="1">
    <location>
        <begin position="84"/>
        <end position="99"/>
    </location>
</feature>
<protein>
    <submittedName>
        <fullName evidence="2">Uncharacterized protein</fullName>
    </submittedName>
</protein>
<gene>
    <name evidence="2" type="ORF">F0562_033136</name>
</gene>
<dbReference type="Proteomes" id="UP000325577">
    <property type="component" value="Linkage Group LG19"/>
</dbReference>
<sequence length="150" mass="17218">MIDSMSLDHIVSKSKLEPDLYEILEKSESSQQVGVYHRTPVEEPPGKDNELEEVKTQSQLKRLSSQGKLNPKSAHAALMEEESDNFKEVSRSTERRKEMEEDIQTLELNQTQDRVTKSDDDVKLISFKRDWLIEAAGWIGIHNFESLLSS</sequence>
<reference evidence="2 3" key="1">
    <citation type="submission" date="2019-09" db="EMBL/GenBank/DDBJ databases">
        <title>A chromosome-level genome assembly of the Chinese tupelo Nyssa sinensis.</title>
        <authorList>
            <person name="Yang X."/>
            <person name="Kang M."/>
            <person name="Yang Y."/>
            <person name="Xiong H."/>
            <person name="Wang M."/>
            <person name="Zhang Z."/>
            <person name="Wang Z."/>
            <person name="Wu H."/>
            <person name="Ma T."/>
            <person name="Liu J."/>
            <person name="Xi Z."/>
        </authorList>
    </citation>
    <scope>NUCLEOTIDE SEQUENCE [LARGE SCALE GENOMIC DNA]</scope>
    <source>
        <strain evidence="2">J267</strain>
        <tissue evidence="2">Leaf</tissue>
    </source>
</reference>
<keyword evidence="3" id="KW-1185">Reference proteome</keyword>
<dbReference type="EMBL" id="CM018042">
    <property type="protein sequence ID" value="KAA8533332.1"/>
    <property type="molecule type" value="Genomic_DNA"/>
</dbReference>
<evidence type="ECO:0000313" key="3">
    <source>
        <dbReference type="Proteomes" id="UP000325577"/>
    </source>
</evidence>
<organism evidence="2 3">
    <name type="scientific">Nyssa sinensis</name>
    <dbReference type="NCBI Taxonomy" id="561372"/>
    <lineage>
        <taxon>Eukaryota</taxon>
        <taxon>Viridiplantae</taxon>
        <taxon>Streptophyta</taxon>
        <taxon>Embryophyta</taxon>
        <taxon>Tracheophyta</taxon>
        <taxon>Spermatophyta</taxon>
        <taxon>Magnoliopsida</taxon>
        <taxon>eudicotyledons</taxon>
        <taxon>Gunneridae</taxon>
        <taxon>Pentapetalae</taxon>
        <taxon>asterids</taxon>
        <taxon>Cornales</taxon>
        <taxon>Nyssaceae</taxon>
        <taxon>Nyssa</taxon>
    </lineage>
</organism>
<evidence type="ECO:0000256" key="1">
    <source>
        <dbReference type="SAM" id="MobiDB-lite"/>
    </source>
</evidence>
<dbReference type="AlphaFoldDB" id="A0A5J5AUE2"/>
<name>A0A5J5AUE2_9ASTE</name>
<evidence type="ECO:0000313" key="2">
    <source>
        <dbReference type="EMBL" id="KAA8533332.1"/>
    </source>
</evidence>